<dbReference type="Proteomes" id="UP000321484">
    <property type="component" value="Unassembled WGS sequence"/>
</dbReference>
<dbReference type="SMART" id="SM00283">
    <property type="entry name" value="MA"/>
    <property type="match status" value="1"/>
</dbReference>
<evidence type="ECO:0000256" key="4">
    <source>
        <dbReference type="ARBA" id="ARBA00029447"/>
    </source>
</evidence>
<dbReference type="AlphaFoldDB" id="A0A511YZI9"/>
<feature type="compositionally biased region" description="Basic residues" evidence="6">
    <location>
        <begin position="37"/>
        <end position="50"/>
    </location>
</feature>
<evidence type="ECO:0000313" key="11">
    <source>
        <dbReference type="Proteomes" id="UP000321484"/>
    </source>
</evidence>
<evidence type="ECO:0000256" key="5">
    <source>
        <dbReference type="PROSITE-ProRule" id="PRU00284"/>
    </source>
</evidence>
<evidence type="ECO:0000256" key="3">
    <source>
        <dbReference type="ARBA" id="ARBA00023224"/>
    </source>
</evidence>
<dbReference type="PROSITE" id="PS50111">
    <property type="entry name" value="CHEMOTAXIS_TRANSDUC_2"/>
    <property type="match status" value="1"/>
</dbReference>
<keyword evidence="7" id="KW-0472">Membrane</keyword>
<accession>A0A511YZI9</accession>
<dbReference type="PANTHER" id="PTHR32089:SF112">
    <property type="entry name" value="LYSOZYME-LIKE PROTEIN-RELATED"/>
    <property type="match status" value="1"/>
</dbReference>
<evidence type="ECO:0008006" key="12">
    <source>
        <dbReference type="Google" id="ProtNLM"/>
    </source>
</evidence>
<protein>
    <recommendedName>
        <fullName evidence="12">Methyl-accepting chemotaxis protein</fullName>
    </recommendedName>
</protein>
<dbReference type="Pfam" id="PF00015">
    <property type="entry name" value="MCPsignal"/>
    <property type="match status" value="1"/>
</dbReference>
<dbReference type="Gene3D" id="1.10.287.950">
    <property type="entry name" value="Methyl-accepting chemotaxis protein"/>
    <property type="match status" value="1"/>
</dbReference>
<evidence type="ECO:0000256" key="1">
    <source>
        <dbReference type="ARBA" id="ARBA00022692"/>
    </source>
</evidence>
<comment type="caution">
    <text evidence="10">The sequence shown here is derived from an EMBL/GenBank/DDBJ whole genome shotgun (WGS) entry which is preliminary data.</text>
</comment>
<dbReference type="GO" id="GO:0006935">
    <property type="term" value="P:chemotaxis"/>
    <property type="evidence" value="ECO:0007669"/>
    <property type="project" value="InterPro"/>
</dbReference>
<proteinExistence type="inferred from homology"/>
<name>A0A511YZI9_9CELL</name>
<dbReference type="InterPro" id="IPR003660">
    <property type="entry name" value="HAMP_dom"/>
</dbReference>
<sequence length="618" mass="63714">MARMPGPSADDVATAPADESAEERPQERSAALTRLAHLARRVPVQRRRRSGAPAGIADADGAAPDGVDLPDGADRGPEDAAPADRRRGLRWLRFGISARILGVVAVLVVAAALAGSVAVAGMTSLAEDTASVVETQEGLGDGLAAVERAQAEARLVIAQVAAAGSTAQRQMWLGRISAADQDVDLAIGLVNEHIGPESAAPDEDWASFLERWDMWRAIRDDDLVPAAEEGDLLQFESIRLSAAQPLADGFVLDLENVRETVRTQMADVAATAQAHADRTRLLVTLVIAAGALLAVAAGVLVARSVRRSVREVQTALEALARGDLTVHARVLSDDELGRMAMGLTRAQGTLRATLAEVAEASGTIASAASQMSAAGQQIAAGTQEMSEQAGVVAGSAEEVSLNVQAVAAGTEQMDASIREISQNAQEAAAVAARAAAMAAETNAQVARLGTSSQEIGEVVKVITSIAEQTNLLALNATIEAARAGEAGRGFAVVAGEVKELARETAAATEDISRRVDAIQADTGSAVTAIAEIAQIIAQINDFQLTIASAVEEQTATTNEIGRGVTEAAGGSSEIAETIVGVAAASQQASASMSDLESSIGDLARLSEDLRVRVASFTY</sequence>
<gene>
    <name evidence="10" type="ORF">AFE02nite_23360</name>
</gene>
<keyword evidence="1 7" id="KW-0812">Transmembrane</keyword>
<evidence type="ECO:0000259" key="8">
    <source>
        <dbReference type="PROSITE" id="PS50111"/>
    </source>
</evidence>
<dbReference type="Pfam" id="PF00672">
    <property type="entry name" value="HAMP"/>
    <property type="match status" value="1"/>
</dbReference>
<evidence type="ECO:0000259" key="9">
    <source>
        <dbReference type="PROSITE" id="PS50885"/>
    </source>
</evidence>
<dbReference type="InterPro" id="IPR004090">
    <property type="entry name" value="Chemotax_Me-accpt_rcpt"/>
</dbReference>
<keyword evidence="3 5" id="KW-0807">Transducer</keyword>
<dbReference type="InterPro" id="IPR004089">
    <property type="entry name" value="MCPsignal_dom"/>
</dbReference>
<dbReference type="GO" id="GO:0007165">
    <property type="term" value="P:signal transduction"/>
    <property type="evidence" value="ECO:0007669"/>
    <property type="project" value="UniProtKB-KW"/>
</dbReference>
<dbReference type="GO" id="GO:0004888">
    <property type="term" value="F:transmembrane signaling receptor activity"/>
    <property type="evidence" value="ECO:0007669"/>
    <property type="project" value="InterPro"/>
</dbReference>
<dbReference type="PROSITE" id="PS50885">
    <property type="entry name" value="HAMP"/>
    <property type="match status" value="1"/>
</dbReference>
<feature type="compositionally biased region" description="Low complexity" evidence="6">
    <location>
        <begin position="51"/>
        <end position="70"/>
    </location>
</feature>
<evidence type="ECO:0000256" key="6">
    <source>
        <dbReference type="SAM" id="MobiDB-lite"/>
    </source>
</evidence>
<keyword evidence="11" id="KW-1185">Reference proteome</keyword>
<feature type="region of interest" description="Disordered" evidence="6">
    <location>
        <begin position="1"/>
        <end position="83"/>
    </location>
</feature>
<feature type="transmembrane region" description="Helical" evidence="7">
    <location>
        <begin position="96"/>
        <end position="122"/>
    </location>
</feature>
<dbReference type="PRINTS" id="PR00260">
    <property type="entry name" value="CHEMTRNSDUCR"/>
</dbReference>
<dbReference type="EMBL" id="BJYK01000008">
    <property type="protein sequence ID" value="GEN80602.1"/>
    <property type="molecule type" value="Genomic_DNA"/>
</dbReference>
<evidence type="ECO:0000313" key="10">
    <source>
        <dbReference type="EMBL" id="GEN80602.1"/>
    </source>
</evidence>
<feature type="compositionally biased region" description="Basic and acidic residues" evidence="6">
    <location>
        <begin position="72"/>
        <end position="83"/>
    </location>
</feature>
<feature type="domain" description="Methyl-accepting transducer" evidence="8">
    <location>
        <begin position="367"/>
        <end position="596"/>
    </location>
</feature>
<keyword evidence="2 7" id="KW-1133">Transmembrane helix</keyword>
<comment type="similarity">
    <text evidence="4">Belongs to the methyl-accepting chemotaxis (MCP) protein family.</text>
</comment>
<reference evidence="10 11" key="1">
    <citation type="submission" date="2019-07" db="EMBL/GenBank/DDBJ databases">
        <title>Whole genome shotgun sequence of Actinotalea fermentans NBRC 105374.</title>
        <authorList>
            <person name="Hosoyama A."/>
            <person name="Uohara A."/>
            <person name="Ohji S."/>
            <person name="Ichikawa N."/>
        </authorList>
    </citation>
    <scope>NUCLEOTIDE SEQUENCE [LARGE SCALE GENOMIC DNA]</scope>
    <source>
        <strain evidence="10 11">NBRC 105374</strain>
    </source>
</reference>
<organism evidence="10 11">
    <name type="scientific">Actinotalea fermentans</name>
    <dbReference type="NCBI Taxonomy" id="43671"/>
    <lineage>
        <taxon>Bacteria</taxon>
        <taxon>Bacillati</taxon>
        <taxon>Actinomycetota</taxon>
        <taxon>Actinomycetes</taxon>
        <taxon>Micrococcales</taxon>
        <taxon>Cellulomonadaceae</taxon>
        <taxon>Actinotalea</taxon>
    </lineage>
</organism>
<dbReference type="SMART" id="SM00304">
    <property type="entry name" value="HAMP"/>
    <property type="match status" value="2"/>
</dbReference>
<dbReference type="PANTHER" id="PTHR32089">
    <property type="entry name" value="METHYL-ACCEPTING CHEMOTAXIS PROTEIN MCPB"/>
    <property type="match status" value="1"/>
</dbReference>
<dbReference type="SUPFAM" id="SSF58104">
    <property type="entry name" value="Methyl-accepting chemotaxis protein (MCP) signaling domain"/>
    <property type="match status" value="1"/>
</dbReference>
<dbReference type="GO" id="GO:0016020">
    <property type="term" value="C:membrane"/>
    <property type="evidence" value="ECO:0007669"/>
    <property type="project" value="InterPro"/>
</dbReference>
<dbReference type="RefSeq" id="WP_261765595.1">
    <property type="nucleotide sequence ID" value="NZ_BJYK01000008.1"/>
</dbReference>
<dbReference type="CDD" id="cd06225">
    <property type="entry name" value="HAMP"/>
    <property type="match status" value="1"/>
</dbReference>
<evidence type="ECO:0000256" key="7">
    <source>
        <dbReference type="SAM" id="Phobius"/>
    </source>
</evidence>
<feature type="domain" description="HAMP" evidence="9">
    <location>
        <begin position="303"/>
        <end position="355"/>
    </location>
</feature>
<evidence type="ECO:0000256" key="2">
    <source>
        <dbReference type="ARBA" id="ARBA00022989"/>
    </source>
</evidence>
<feature type="transmembrane region" description="Helical" evidence="7">
    <location>
        <begin position="281"/>
        <end position="302"/>
    </location>
</feature>